<gene>
    <name evidence="1" type="ORF">ACFFSY_28945</name>
</gene>
<evidence type="ECO:0000313" key="1">
    <source>
        <dbReference type="EMBL" id="MFB9329988.1"/>
    </source>
</evidence>
<keyword evidence="2" id="KW-1185">Reference proteome</keyword>
<dbReference type="Proteomes" id="UP001589747">
    <property type="component" value="Unassembled WGS sequence"/>
</dbReference>
<organism evidence="1 2">
    <name type="scientific">Paenibacillus aurantiacus</name>
    <dbReference type="NCBI Taxonomy" id="1936118"/>
    <lineage>
        <taxon>Bacteria</taxon>
        <taxon>Bacillati</taxon>
        <taxon>Bacillota</taxon>
        <taxon>Bacilli</taxon>
        <taxon>Bacillales</taxon>
        <taxon>Paenibacillaceae</taxon>
        <taxon>Paenibacillus</taxon>
    </lineage>
</organism>
<accession>A0ABV5L0J2</accession>
<protein>
    <submittedName>
        <fullName evidence="1">Uncharacterized protein</fullName>
    </submittedName>
</protein>
<dbReference type="RefSeq" id="WP_377500759.1">
    <property type="nucleotide sequence ID" value="NZ_JBHMDO010000047.1"/>
</dbReference>
<reference evidence="1 2" key="1">
    <citation type="submission" date="2024-09" db="EMBL/GenBank/DDBJ databases">
        <authorList>
            <person name="Sun Q."/>
            <person name="Mori K."/>
        </authorList>
    </citation>
    <scope>NUCLEOTIDE SEQUENCE [LARGE SCALE GENOMIC DNA]</scope>
    <source>
        <strain evidence="1 2">TISTR 2452</strain>
    </source>
</reference>
<sequence>MLTEEEADSARVDSFQYSRASAACDECIRREAKYGLKHVTLQAAIAVLALRLLDCGEAAGGKLVTNCRWSFTAKFMIKEKRK</sequence>
<dbReference type="EMBL" id="JBHMDO010000047">
    <property type="protein sequence ID" value="MFB9329988.1"/>
    <property type="molecule type" value="Genomic_DNA"/>
</dbReference>
<comment type="caution">
    <text evidence="1">The sequence shown here is derived from an EMBL/GenBank/DDBJ whole genome shotgun (WGS) entry which is preliminary data.</text>
</comment>
<proteinExistence type="predicted"/>
<name>A0ABV5L0J2_9BACL</name>
<evidence type="ECO:0000313" key="2">
    <source>
        <dbReference type="Proteomes" id="UP001589747"/>
    </source>
</evidence>